<proteinExistence type="predicted"/>
<name>A0A0F9JR43_9ZZZZ</name>
<dbReference type="Pfam" id="PF26128">
    <property type="entry name" value="Gad2"/>
    <property type="match status" value="1"/>
</dbReference>
<gene>
    <name evidence="1" type="ORF">LCGC14_1496870</name>
</gene>
<organism evidence="1">
    <name type="scientific">marine sediment metagenome</name>
    <dbReference type="NCBI Taxonomy" id="412755"/>
    <lineage>
        <taxon>unclassified sequences</taxon>
        <taxon>metagenomes</taxon>
        <taxon>ecological metagenomes</taxon>
    </lineage>
</organism>
<sequence length="301" mass="34443">MRGKTARGIIRRKIEEWISSIDDLGVRQTAEKNTIVTGGCIASMLLNERVNDFDLYFRTHKAAMDVAAYYIKKFNDGLPESTQLVKLEDLEGRIRIKVRSAGIATEEGDAGYQYFETIPDPDAADASEYVDAALKVIEEGEDDEEKPKYRPIFLSSNAITLSQHVQLVVRFYGEPDKIHENYDFAHCMNYWTSWDDELVLRQPALESLLARDLHYVGSKYPLCSIIRTRKFIKRGWTISAGQYLKMAMQLNELDLSDVSVLEEQLVGVDVAYFTEIIEKLKGRGMEKVDSTYLLEVIDRIF</sequence>
<reference evidence="1" key="1">
    <citation type="journal article" date="2015" name="Nature">
        <title>Complex archaea that bridge the gap between prokaryotes and eukaryotes.</title>
        <authorList>
            <person name="Spang A."/>
            <person name="Saw J.H."/>
            <person name="Jorgensen S.L."/>
            <person name="Zaremba-Niedzwiedzka K."/>
            <person name="Martijn J."/>
            <person name="Lind A.E."/>
            <person name="van Eijk R."/>
            <person name="Schleper C."/>
            <person name="Guy L."/>
            <person name="Ettema T.J."/>
        </authorList>
    </citation>
    <scope>NUCLEOTIDE SEQUENCE</scope>
</reference>
<dbReference type="AlphaFoldDB" id="A0A0F9JR43"/>
<evidence type="ECO:0000313" key="1">
    <source>
        <dbReference type="EMBL" id="KKM64881.1"/>
    </source>
</evidence>
<comment type="caution">
    <text evidence="1">The sequence shown here is derived from an EMBL/GenBank/DDBJ whole genome shotgun (WGS) entry which is preliminary data.</text>
</comment>
<accession>A0A0F9JR43</accession>
<dbReference type="EMBL" id="LAZR01010818">
    <property type="protein sequence ID" value="KKM64881.1"/>
    <property type="molecule type" value="Genomic_DNA"/>
</dbReference>
<protein>
    <submittedName>
        <fullName evidence="1">Uncharacterized protein</fullName>
    </submittedName>
</protein>